<gene>
    <name evidence="2" type="ORF">ACFOW7_01950</name>
</gene>
<keyword evidence="3" id="KW-1185">Reference proteome</keyword>
<dbReference type="CDD" id="cd07005">
    <property type="entry name" value="cupin_WbuC-like"/>
    <property type="match status" value="1"/>
</dbReference>
<comment type="caution">
    <text evidence="2">The sequence shown here is derived from an EMBL/GenBank/DDBJ whole genome shotgun (WGS) entry which is preliminary data.</text>
</comment>
<dbReference type="InterPro" id="IPR046058">
    <property type="entry name" value="WbuC_cupin"/>
</dbReference>
<protein>
    <submittedName>
        <fullName evidence="2">WbuC family cupin fold metalloprotein</fullName>
    </submittedName>
</protein>
<name>A0ABV8MKE2_9NEIS</name>
<dbReference type="NCBIfam" id="TIGR04366">
    <property type="entry name" value="cupin_WbuC"/>
    <property type="match status" value="1"/>
</dbReference>
<sequence>MPISSLLRPIDQQLFDQLTTAAAASPRRRLNHNFHATPTDPCQRFLNALLPDSYVRPHRHLECEETLLVLRGAIGVLLFDEAGGLTATVRLEAGGQVGMALAANVFHSLVVLGAPAVIFECKDGPYRPLVTEEWAAWAPQEGRAAAVDYLAWMRGQFAEVI</sequence>
<dbReference type="Pfam" id="PF19480">
    <property type="entry name" value="DUF6016"/>
    <property type="match status" value="1"/>
</dbReference>
<evidence type="ECO:0000313" key="3">
    <source>
        <dbReference type="Proteomes" id="UP001595791"/>
    </source>
</evidence>
<dbReference type="InterPro" id="IPR011051">
    <property type="entry name" value="RmlC_Cupin_sf"/>
</dbReference>
<feature type="domain" description="Cupin fold metalloprotein WbuC cupin" evidence="1">
    <location>
        <begin position="10"/>
        <end position="91"/>
    </location>
</feature>
<organism evidence="2 3">
    <name type="scientific">Chitinimonas lacunae</name>
    <dbReference type="NCBI Taxonomy" id="1963018"/>
    <lineage>
        <taxon>Bacteria</taxon>
        <taxon>Pseudomonadati</taxon>
        <taxon>Pseudomonadota</taxon>
        <taxon>Betaproteobacteria</taxon>
        <taxon>Neisseriales</taxon>
        <taxon>Chitinibacteraceae</taxon>
        <taxon>Chitinimonas</taxon>
    </lineage>
</organism>
<dbReference type="SUPFAM" id="SSF51182">
    <property type="entry name" value="RmlC-like cupins"/>
    <property type="match status" value="1"/>
</dbReference>
<dbReference type="Gene3D" id="2.60.120.10">
    <property type="entry name" value="Jelly Rolls"/>
    <property type="match status" value="1"/>
</dbReference>
<dbReference type="EMBL" id="JBHSBU010000001">
    <property type="protein sequence ID" value="MFC4158112.1"/>
    <property type="molecule type" value="Genomic_DNA"/>
</dbReference>
<dbReference type="Proteomes" id="UP001595791">
    <property type="component" value="Unassembled WGS sequence"/>
</dbReference>
<evidence type="ECO:0000313" key="2">
    <source>
        <dbReference type="EMBL" id="MFC4158112.1"/>
    </source>
</evidence>
<dbReference type="InterPro" id="IPR027565">
    <property type="entry name" value="Cupin_WbuC"/>
</dbReference>
<dbReference type="RefSeq" id="WP_378160442.1">
    <property type="nucleotide sequence ID" value="NZ_JBHSBU010000001.1"/>
</dbReference>
<dbReference type="InterPro" id="IPR014710">
    <property type="entry name" value="RmlC-like_jellyroll"/>
</dbReference>
<accession>A0ABV8MKE2</accession>
<reference evidence="3" key="1">
    <citation type="journal article" date="2019" name="Int. J. Syst. Evol. Microbiol.">
        <title>The Global Catalogue of Microorganisms (GCM) 10K type strain sequencing project: providing services to taxonomists for standard genome sequencing and annotation.</title>
        <authorList>
            <consortium name="The Broad Institute Genomics Platform"/>
            <consortium name="The Broad Institute Genome Sequencing Center for Infectious Disease"/>
            <person name="Wu L."/>
            <person name="Ma J."/>
        </authorList>
    </citation>
    <scope>NUCLEOTIDE SEQUENCE [LARGE SCALE GENOMIC DNA]</scope>
    <source>
        <strain evidence="3">LMG 29894</strain>
    </source>
</reference>
<evidence type="ECO:0000259" key="1">
    <source>
        <dbReference type="Pfam" id="PF19480"/>
    </source>
</evidence>
<proteinExistence type="predicted"/>